<evidence type="ECO:0000256" key="4">
    <source>
        <dbReference type="ARBA" id="ARBA00022980"/>
    </source>
</evidence>
<dbReference type="OrthoDB" id="6247992at2759"/>
<keyword evidence="8" id="KW-0687">Ribonucleoprotein</keyword>
<evidence type="ECO:0000256" key="8">
    <source>
        <dbReference type="ARBA" id="ARBA00023274"/>
    </source>
</evidence>
<evidence type="ECO:0000256" key="7">
    <source>
        <dbReference type="ARBA" id="ARBA00023242"/>
    </source>
</evidence>
<dbReference type="Proteomes" id="UP000321570">
    <property type="component" value="Unassembled WGS sequence"/>
</dbReference>
<reference evidence="19" key="1">
    <citation type="submission" date="2017-02" db="UniProtKB">
        <authorList>
            <consortium name="WormBaseParasite"/>
        </authorList>
    </citation>
    <scope>IDENTIFICATION</scope>
</reference>
<evidence type="ECO:0000313" key="18">
    <source>
        <dbReference type="Proteomes" id="UP000321570"/>
    </source>
</evidence>
<evidence type="ECO:0000256" key="1">
    <source>
        <dbReference type="ARBA" id="ARBA00004123"/>
    </source>
</evidence>
<dbReference type="GO" id="GO:1990904">
    <property type="term" value="C:ribonucleoprotein complex"/>
    <property type="evidence" value="ECO:0007669"/>
    <property type="project" value="UniProtKB-KW"/>
</dbReference>
<evidence type="ECO:0000256" key="12">
    <source>
        <dbReference type="ARBA" id="ARBA00035485"/>
    </source>
</evidence>
<evidence type="ECO:0000313" key="15">
    <source>
        <dbReference type="EMBL" id="VDL59924.1"/>
    </source>
</evidence>
<feature type="coiled-coil region" evidence="14">
    <location>
        <begin position="138"/>
        <end position="170"/>
    </location>
</feature>
<evidence type="ECO:0000256" key="5">
    <source>
        <dbReference type="ARBA" id="ARBA00023054"/>
    </source>
</evidence>
<evidence type="ECO:0000313" key="16">
    <source>
        <dbReference type="EMBL" id="VUZ41668.1"/>
    </source>
</evidence>
<keyword evidence="5 14" id="KW-0175">Coiled coil</keyword>
<gene>
    <name evidence="15" type="ORF">HDID_LOCUS7606</name>
    <name evidence="16" type="ORF">WMSIL1_LOCUS2572</name>
</gene>
<dbReference type="GO" id="GO:0005840">
    <property type="term" value="C:ribosome"/>
    <property type="evidence" value="ECO:0007669"/>
    <property type="project" value="UniProtKB-KW"/>
</dbReference>
<dbReference type="GO" id="GO:0005739">
    <property type="term" value="C:mitochondrion"/>
    <property type="evidence" value="ECO:0007669"/>
    <property type="project" value="UniProtKB-SubCell"/>
</dbReference>
<keyword evidence="4" id="KW-0689">Ribosomal protein</keyword>
<evidence type="ECO:0000256" key="2">
    <source>
        <dbReference type="ARBA" id="ARBA00004173"/>
    </source>
</evidence>
<dbReference type="Pfam" id="PF10147">
    <property type="entry name" value="CR6_interact"/>
    <property type="match status" value="1"/>
</dbReference>
<dbReference type="WBParaSite" id="HDID_0000760801-mRNA-1">
    <property type="protein sequence ID" value="HDID_0000760801-mRNA-1"/>
    <property type="gene ID" value="HDID_0000760801"/>
</dbReference>
<dbReference type="EMBL" id="CABIJS010000066">
    <property type="protein sequence ID" value="VUZ41668.1"/>
    <property type="molecule type" value="Genomic_DNA"/>
</dbReference>
<dbReference type="Gene3D" id="6.10.280.120">
    <property type="entry name" value="Growth arrest and DNA-damage-inducible proteins-interacting protein 1"/>
    <property type="match status" value="1"/>
</dbReference>
<dbReference type="PANTHER" id="PTHR31761">
    <property type="entry name" value="GROWTH ARREST AND DNA DAMAGE-INDUCIBLE PROTEINS-INTERACTING PROTEIN 1 GADD45GIP1"/>
    <property type="match status" value="1"/>
</dbReference>
<evidence type="ECO:0000256" key="13">
    <source>
        <dbReference type="ARBA" id="ARBA00060144"/>
    </source>
</evidence>
<reference evidence="15 17" key="2">
    <citation type="submission" date="2018-11" db="EMBL/GenBank/DDBJ databases">
        <authorList>
            <consortium name="Pathogen Informatics"/>
        </authorList>
    </citation>
    <scope>NUCLEOTIDE SEQUENCE [LARGE SCALE GENOMIC DNA]</scope>
</reference>
<dbReference type="GO" id="GO:0005634">
    <property type="term" value="C:nucleus"/>
    <property type="evidence" value="ECO:0007669"/>
    <property type="project" value="UniProtKB-SubCell"/>
</dbReference>
<evidence type="ECO:0000256" key="10">
    <source>
        <dbReference type="ARBA" id="ARBA00030700"/>
    </source>
</evidence>
<keyword evidence="6" id="KW-0496">Mitochondrion</keyword>
<comment type="similarity">
    <text evidence="3">Belongs to the mitochondrion-specific ribosomal protein mL64 family.</text>
</comment>
<organism evidence="19">
    <name type="scientific">Hymenolepis diminuta</name>
    <name type="common">Rat tapeworm</name>
    <dbReference type="NCBI Taxonomy" id="6216"/>
    <lineage>
        <taxon>Eukaryota</taxon>
        <taxon>Metazoa</taxon>
        <taxon>Spiralia</taxon>
        <taxon>Lophotrochozoa</taxon>
        <taxon>Platyhelminthes</taxon>
        <taxon>Cestoda</taxon>
        <taxon>Eucestoda</taxon>
        <taxon>Cyclophyllidea</taxon>
        <taxon>Hymenolepididae</taxon>
        <taxon>Hymenolepis</taxon>
    </lineage>
</organism>
<dbReference type="STRING" id="6216.A0A0R3SR44"/>
<sequence length="239" mass="28409">MYSAQLASKRLLPIFSSQTRGKKFHPVWWDPFSLNDYDNLSKGHPSVQEQWDAEWASTKIVPHELKALDINRLPHYLDSRHNRIPVPIKYDHEKTLAYQRRLFGIYGLKSGVNPCEVFDSYEELEREMELKRLLEPDIEEFKRTRAQEKAEEAKANAERIRKVKENLKRLPEVMEKYYASQAKKVESAKAIDEKKRQLLEDARDKFGYYVDHRDPKFLKMVEEKQEEEKLAKKATKKKK</sequence>
<dbReference type="Proteomes" id="UP000274504">
    <property type="component" value="Unassembled WGS sequence"/>
</dbReference>
<dbReference type="InterPro" id="IPR018472">
    <property type="entry name" value="Ribosomal_mL64"/>
</dbReference>
<dbReference type="PANTHER" id="PTHR31761:SF1">
    <property type="entry name" value="LARGE RIBOSOMAL SUBUNIT PROTEIN ML64"/>
    <property type="match status" value="1"/>
</dbReference>
<name>A0A0R3SR44_HYMDI</name>
<evidence type="ECO:0000256" key="11">
    <source>
        <dbReference type="ARBA" id="ARBA00035184"/>
    </source>
</evidence>
<dbReference type="EMBL" id="UYSG01010953">
    <property type="protein sequence ID" value="VDL59924.1"/>
    <property type="molecule type" value="Genomic_DNA"/>
</dbReference>
<evidence type="ECO:0000256" key="3">
    <source>
        <dbReference type="ARBA" id="ARBA00005421"/>
    </source>
</evidence>
<keyword evidence="9" id="KW-0131">Cell cycle</keyword>
<evidence type="ECO:0000313" key="17">
    <source>
        <dbReference type="Proteomes" id="UP000274504"/>
    </source>
</evidence>
<protein>
    <recommendedName>
        <fullName evidence="11">Large ribosomal subunit protein mL64</fullName>
    </recommendedName>
    <alternativeName>
        <fullName evidence="10">39S ribosomal protein L59, mitochondrial</fullName>
    </alternativeName>
    <alternativeName>
        <fullName evidence="12">Growth arrest and DNA damage-inducible proteins-interacting protein 1</fullName>
    </alternativeName>
</protein>
<dbReference type="AlphaFoldDB" id="A0A0R3SR44"/>
<keyword evidence="18" id="KW-1185">Reference proteome</keyword>
<comment type="function">
    <text evidence="13">Acts as a negative regulator of G1 to S cell cycle phase progression by inhibiting cyclin-dependent kinases. Inhibitory effects are additive with GADD45 proteins but also occur in the absence of GADD45 proteins. Acts as a repressor of the orphan nuclear receptor NR4A1 by inhibiting AB domain-mediated transcriptional activity. May be involved in the hormone-mediated regulation of NR4A1 transcriptional activity. May play a role in mitochondrial protein synthesis.</text>
</comment>
<comment type="subcellular location">
    <subcellularLocation>
        <location evidence="2">Mitochondrion</location>
    </subcellularLocation>
    <subcellularLocation>
        <location evidence="1">Nucleus</location>
    </subcellularLocation>
</comment>
<evidence type="ECO:0000256" key="6">
    <source>
        <dbReference type="ARBA" id="ARBA00023128"/>
    </source>
</evidence>
<evidence type="ECO:0000313" key="19">
    <source>
        <dbReference type="WBParaSite" id="HDID_0000760801-mRNA-1"/>
    </source>
</evidence>
<evidence type="ECO:0000256" key="9">
    <source>
        <dbReference type="ARBA" id="ARBA00023306"/>
    </source>
</evidence>
<dbReference type="InterPro" id="IPR043035">
    <property type="entry name" value="Ribosomal_mL64_sf"/>
</dbReference>
<proteinExistence type="inferred from homology"/>
<keyword evidence="7" id="KW-0539">Nucleus</keyword>
<reference evidence="16 18" key="3">
    <citation type="submission" date="2019-07" db="EMBL/GenBank/DDBJ databases">
        <authorList>
            <person name="Jastrzebski P J."/>
            <person name="Paukszto L."/>
            <person name="Jastrzebski P J."/>
        </authorList>
    </citation>
    <scope>NUCLEOTIDE SEQUENCE [LARGE SCALE GENOMIC DNA]</scope>
    <source>
        <strain evidence="16 18">WMS-il1</strain>
    </source>
</reference>
<evidence type="ECO:0000256" key="14">
    <source>
        <dbReference type="SAM" id="Coils"/>
    </source>
</evidence>
<accession>A0A0R3SR44</accession>